<name>A0AAJ0HDE0_9PEZI</name>
<dbReference type="SUPFAM" id="SSF47616">
    <property type="entry name" value="GST C-terminal domain-like"/>
    <property type="match status" value="1"/>
</dbReference>
<organism evidence="3 4">
    <name type="scientific">Lasiosphaeria hispida</name>
    <dbReference type="NCBI Taxonomy" id="260671"/>
    <lineage>
        <taxon>Eukaryota</taxon>
        <taxon>Fungi</taxon>
        <taxon>Dikarya</taxon>
        <taxon>Ascomycota</taxon>
        <taxon>Pezizomycotina</taxon>
        <taxon>Sordariomycetes</taxon>
        <taxon>Sordariomycetidae</taxon>
        <taxon>Sordariales</taxon>
        <taxon>Lasiosphaeriaceae</taxon>
        <taxon>Lasiosphaeria</taxon>
    </lineage>
</organism>
<dbReference type="EMBL" id="JAUIQD010000006">
    <property type="protein sequence ID" value="KAK3347204.1"/>
    <property type="molecule type" value="Genomic_DNA"/>
</dbReference>
<dbReference type="InterPro" id="IPR036282">
    <property type="entry name" value="Glutathione-S-Trfase_C_sf"/>
</dbReference>
<dbReference type="Proteomes" id="UP001275084">
    <property type="component" value="Unassembled WGS sequence"/>
</dbReference>
<keyword evidence="4" id="KW-1185">Reference proteome</keyword>
<protein>
    <submittedName>
        <fullName evidence="3">Glutathione S-transferase</fullName>
    </submittedName>
</protein>
<gene>
    <name evidence="3" type="ORF">B0T25DRAFT_521450</name>
</gene>
<dbReference type="Gene3D" id="1.20.1050.10">
    <property type="match status" value="1"/>
</dbReference>
<dbReference type="Pfam" id="PF00043">
    <property type="entry name" value="GST_C"/>
    <property type="match status" value="1"/>
</dbReference>
<comment type="caution">
    <text evidence="3">The sequence shown here is derived from an EMBL/GenBank/DDBJ whole genome shotgun (WGS) entry which is preliminary data.</text>
</comment>
<evidence type="ECO:0000313" key="4">
    <source>
        <dbReference type="Proteomes" id="UP001275084"/>
    </source>
</evidence>
<dbReference type="Pfam" id="PF13409">
    <property type="entry name" value="GST_N_2"/>
    <property type="match status" value="1"/>
</dbReference>
<dbReference type="PROSITE" id="PS50405">
    <property type="entry name" value="GST_CTER"/>
    <property type="match status" value="1"/>
</dbReference>
<reference evidence="3" key="1">
    <citation type="journal article" date="2023" name="Mol. Phylogenet. Evol.">
        <title>Genome-scale phylogeny and comparative genomics of the fungal order Sordariales.</title>
        <authorList>
            <person name="Hensen N."/>
            <person name="Bonometti L."/>
            <person name="Westerberg I."/>
            <person name="Brannstrom I.O."/>
            <person name="Guillou S."/>
            <person name="Cros-Aarteil S."/>
            <person name="Calhoun S."/>
            <person name="Haridas S."/>
            <person name="Kuo A."/>
            <person name="Mondo S."/>
            <person name="Pangilinan J."/>
            <person name="Riley R."/>
            <person name="LaButti K."/>
            <person name="Andreopoulos B."/>
            <person name="Lipzen A."/>
            <person name="Chen C."/>
            <person name="Yan M."/>
            <person name="Daum C."/>
            <person name="Ng V."/>
            <person name="Clum A."/>
            <person name="Steindorff A."/>
            <person name="Ohm R.A."/>
            <person name="Martin F."/>
            <person name="Silar P."/>
            <person name="Natvig D.O."/>
            <person name="Lalanne C."/>
            <person name="Gautier V."/>
            <person name="Ament-Velasquez S.L."/>
            <person name="Kruys A."/>
            <person name="Hutchinson M.I."/>
            <person name="Powell A.J."/>
            <person name="Barry K."/>
            <person name="Miller A.N."/>
            <person name="Grigoriev I.V."/>
            <person name="Debuchy R."/>
            <person name="Gladieux P."/>
            <person name="Hiltunen Thoren M."/>
            <person name="Johannesson H."/>
        </authorList>
    </citation>
    <scope>NUCLEOTIDE SEQUENCE</scope>
    <source>
        <strain evidence="3">CBS 955.72</strain>
    </source>
</reference>
<proteinExistence type="inferred from homology"/>
<dbReference type="Gene3D" id="3.40.30.10">
    <property type="entry name" value="Glutaredoxin"/>
    <property type="match status" value="1"/>
</dbReference>
<dbReference type="InterPro" id="IPR040079">
    <property type="entry name" value="Glutathione_S-Trfase"/>
</dbReference>
<reference evidence="3" key="2">
    <citation type="submission" date="2023-06" db="EMBL/GenBank/DDBJ databases">
        <authorList>
            <consortium name="Lawrence Berkeley National Laboratory"/>
            <person name="Haridas S."/>
            <person name="Hensen N."/>
            <person name="Bonometti L."/>
            <person name="Westerberg I."/>
            <person name="Brannstrom I.O."/>
            <person name="Guillou S."/>
            <person name="Cros-Aarteil S."/>
            <person name="Calhoun S."/>
            <person name="Kuo A."/>
            <person name="Mondo S."/>
            <person name="Pangilinan J."/>
            <person name="Riley R."/>
            <person name="Labutti K."/>
            <person name="Andreopoulos B."/>
            <person name="Lipzen A."/>
            <person name="Chen C."/>
            <person name="Yanf M."/>
            <person name="Daum C."/>
            <person name="Ng V."/>
            <person name="Clum A."/>
            <person name="Steindorff A."/>
            <person name="Ohm R."/>
            <person name="Martin F."/>
            <person name="Silar P."/>
            <person name="Natvig D."/>
            <person name="Lalanne C."/>
            <person name="Gautier V."/>
            <person name="Ament-Velasquez S.L."/>
            <person name="Kruys A."/>
            <person name="Hutchinson M.I."/>
            <person name="Powell A.J."/>
            <person name="Barry K."/>
            <person name="Miller A.N."/>
            <person name="Grigoriev I.V."/>
            <person name="Debuchy R."/>
            <person name="Gladieux P."/>
            <person name="Thoren M.H."/>
            <person name="Johannesson H."/>
        </authorList>
    </citation>
    <scope>NUCLEOTIDE SEQUENCE</scope>
    <source>
        <strain evidence="3">CBS 955.72</strain>
    </source>
</reference>
<dbReference type="InterPro" id="IPR010987">
    <property type="entry name" value="Glutathione-S-Trfase_C-like"/>
</dbReference>
<dbReference type="SFLD" id="SFLDS00019">
    <property type="entry name" value="Glutathione_Transferase_(cytos"/>
    <property type="match status" value="1"/>
</dbReference>
<dbReference type="InterPro" id="IPR004046">
    <property type="entry name" value="GST_C"/>
</dbReference>
<dbReference type="InterPro" id="IPR004045">
    <property type="entry name" value="Glutathione_S-Trfase_N"/>
</dbReference>
<dbReference type="SUPFAM" id="SSF52833">
    <property type="entry name" value="Thioredoxin-like"/>
    <property type="match status" value="1"/>
</dbReference>
<dbReference type="PANTHER" id="PTHR44051">
    <property type="entry name" value="GLUTATHIONE S-TRANSFERASE-RELATED"/>
    <property type="match status" value="1"/>
</dbReference>
<evidence type="ECO:0000313" key="3">
    <source>
        <dbReference type="EMBL" id="KAK3347204.1"/>
    </source>
</evidence>
<sequence length="255" mass="27631">MVSSAHRPRCGRGFSGGANLTEDIACTAKSGKRVDLSGIFGFKDDSSISGNGACIDLFGALLKTYHRAPLIAPPEYKALHPSGSAPVIQDSEGDLTLAESAACVEYICRKHGGGRLFVGAGEEGWADFLYWFHWSNGTLQPALGRPMIIKAAGLGEEHYLAKVFKDKIARSLAMLDARLKEAEWLAGKEFTAADVMVMFSLTTMRYYNPYSLEGYDGILGYLKRVHGRETYRKAMAKGDPEMELVLGAEPPKGGA</sequence>
<evidence type="ECO:0000259" key="2">
    <source>
        <dbReference type="PROSITE" id="PS50405"/>
    </source>
</evidence>
<comment type="similarity">
    <text evidence="1">Belongs to the GST superfamily.</text>
</comment>
<evidence type="ECO:0000256" key="1">
    <source>
        <dbReference type="ARBA" id="ARBA00007409"/>
    </source>
</evidence>
<dbReference type="InterPro" id="IPR036249">
    <property type="entry name" value="Thioredoxin-like_sf"/>
</dbReference>
<dbReference type="PANTHER" id="PTHR44051:SF9">
    <property type="entry name" value="GLUTATHIONE S-TRANSFERASE 1"/>
    <property type="match status" value="1"/>
</dbReference>
<feature type="domain" description="GST C-terminal" evidence="2">
    <location>
        <begin position="121"/>
        <end position="244"/>
    </location>
</feature>
<dbReference type="AlphaFoldDB" id="A0AAJ0HDE0"/>
<accession>A0AAJ0HDE0</accession>